<feature type="compositionally biased region" description="Basic and acidic residues" evidence="3">
    <location>
        <begin position="747"/>
        <end position="758"/>
    </location>
</feature>
<comment type="caution">
    <text evidence="6">The sequence shown here is derived from an EMBL/GenBank/DDBJ whole genome shotgun (WGS) entry which is preliminary data.</text>
</comment>
<protein>
    <submittedName>
        <fullName evidence="6">Uncharacterized protein</fullName>
    </submittedName>
</protein>
<keyword evidence="7" id="KW-1185">Reference proteome</keyword>
<feature type="compositionally biased region" description="Low complexity" evidence="3">
    <location>
        <begin position="759"/>
        <end position="768"/>
    </location>
</feature>
<evidence type="ECO:0000256" key="2">
    <source>
        <dbReference type="SAM" id="Coils"/>
    </source>
</evidence>
<dbReference type="PROSITE" id="PS50238">
    <property type="entry name" value="RHOGAP"/>
    <property type="match status" value="1"/>
</dbReference>
<feature type="domain" description="Rho-GAP" evidence="5">
    <location>
        <begin position="293"/>
        <end position="498"/>
    </location>
</feature>
<dbReference type="InterPro" id="IPR008936">
    <property type="entry name" value="Rho_GTPase_activation_prot"/>
</dbReference>
<dbReference type="InterPro" id="IPR051025">
    <property type="entry name" value="RhoGAP"/>
</dbReference>
<proteinExistence type="predicted"/>
<dbReference type="PANTHER" id="PTHR15228">
    <property type="entry name" value="SPERMATHECAL PHYSIOLOGY VARIANT"/>
    <property type="match status" value="1"/>
</dbReference>
<dbReference type="InterPro" id="IPR001849">
    <property type="entry name" value="PH_domain"/>
</dbReference>
<dbReference type="PROSITE" id="PS50003">
    <property type="entry name" value="PH_DOMAIN"/>
    <property type="match status" value="1"/>
</dbReference>
<dbReference type="Proteomes" id="UP001642483">
    <property type="component" value="Unassembled WGS sequence"/>
</dbReference>
<evidence type="ECO:0000256" key="3">
    <source>
        <dbReference type="SAM" id="MobiDB-lite"/>
    </source>
</evidence>
<feature type="compositionally biased region" description="Polar residues" evidence="3">
    <location>
        <begin position="604"/>
        <end position="617"/>
    </location>
</feature>
<evidence type="ECO:0000256" key="1">
    <source>
        <dbReference type="ARBA" id="ARBA00022468"/>
    </source>
</evidence>
<feature type="region of interest" description="Disordered" evidence="3">
    <location>
        <begin position="53"/>
        <end position="77"/>
    </location>
</feature>
<dbReference type="CDD" id="cd22249">
    <property type="entry name" value="UDM1_RNF168_RNF169-like"/>
    <property type="match status" value="1"/>
</dbReference>
<organism evidence="6 7">
    <name type="scientific">Clavelina lepadiformis</name>
    <name type="common">Light-bulb sea squirt</name>
    <name type="synonym">Ascidia lepadiformis</name>
    <dbReference type="NCBI Taxonomy" id="159417"/>
    <lineage>
        <taxon>Eukaryota</taxon>
        <taxon>Metazoa</taxon>
        <taxon>Chordata</taxon>
        <taxon>Tunicata</taxon>
        <taxon>Ascidiacea</taxon>
        <taxon>Aplousobranchia</taxon>
        <taxon>Clavelinidae</taxon>
        <taxon>Clavelina</taxon>
    </lineage>
</organism>
<feature type="coiled-coil region" evidence="2">
    <location>
        <begin position="1003"/>
        <end position="1037"/>
    </location>
</feature>
<feature type="compositionally biased region" description="Low complexity" evidence="3">
    <location>
        <begin position="789"/>
        <end position="800"/>
    </location>
</feature>
<dbReference type="PANTHER" id="PTHR15228:SF24">
    <property type="entry name" value="RHO-GAP DOMAIN-CONTAINING PROTEIN"/>
    <property type="match status" value="1"/>
</dbReference>
<evidence type="ECO:0000259" key="4">
    <source>
        <dbReference type="PROSITE" id="PS50003"/>
    </source>
</evidence>
<dbReference type="Pfam" id="PF00620">
    <property type="entry name" value="RhoGAP"/>
    <property type="match status" value="1"/>
</dbReference>
<accession>A0ABP0FXP6</accession>
<feature type="domain" description="PH" evidence="4">
    <location>
        <begin position="236"/>
        <end position="263"/>
    </location>
</feature>
<evidence type="ECO:0000313" key="7">
    <source>
        <dbReference type="Proteomes" id="UP001642483"/>
    </source>
</evidence>
<evidence type="ECO:0000259" key="5">
    <source>
        <dbReference type="PROSITE" id="PS50238"/>
    </source>
</evidence>
<dbReference type="Gene3D" id="2.30.29.30">
    <property type="entry name" value="Pleckstrin-homology domain (PH domain)/Phosphotyrosine-binding domain (PTB)"/>
    <property type="match status" value="1"/>
</dbReference>
<keyword evidence="1" id="KW-0343">GTPase activation</keyword>
<feature type="region of interest" description="Disordered" evidence="3">
    <location>
        <begin position="101"/>
        <end position="150"/>
    </location>
</feature>
<feature type="region of interest" description="Disordered" evidence="3">
    <location>
        <begin position="189"/>
        <end position="208"/>
    </location>
</feature>
<dbReference type="SUPFAM" id="SSF48350">
    <property type="entry name" value="GTPase activation domain, GAP"/>
    <property type="match status" value="1"/>
</dbReference>
<feature type="compositionally biased region" description="Pro residues" evidence="3">
    <location>
        <begin position="565"/>
        <end position="575"/>
    </location>
</feature>
<feature type="compositionally biased region" description="Polar residues" evidence="3">
    <location>
        <begin position="818"/>
        <end position="842"/>
    </location>
</feature>
<sequence length="1047" mass="114470">MGAVCSNECCFCDNCDPSCYERHDAIKTPLKDEVLSNPHRDIGMPGHAYLRPRYANPSFSRPAEPLKSASGPSGSASCEYTKNENLKRTCCPTRCLRRTSSTNRASSGRLPPNSGGCHRHRQGSFTFHDIRESTPGRSQSAGRNLNPPFPSEDVLMRGLGYHKPERTTNDKLVYVKPHNDGKSAKIVSSQRQNSAAATRKAASGQSASVSNQRVFVHSKSSSCLPFGGKESARMSNNHESYLIAANSQTDMEDWVKAIRRVILSPFGGGIFGQRLDETMRYDRRLDSSATGTTSTGASSRSSRRQAPIIVENCVDFIRSHGGLDEEGIFRLPGHANEVKDLQDAYDMGERPMFPKATDVHTVASLLKGYLRELPEPVIPFERYDALLEAAKISQRDDNCKTTEVDSCSKSREEAKKMIKEQLNLLPQPNFDLLRYLCRFLHQVQQHSEANKMHISNLAMVFGPTVMRPKHDNPHSMISEASRVQHVMFLFISYQKCFFPDDDDQTGMRSLPDVTVDALGRSPDAGIGTLTSTASPPGTLGQRHTTDDSGTGSLGPTPENTNKRAPPVPNAPPPLRAKPNKPMRRKVSESLMTSSAEEQRKSLYDNVTVSSNSASDTASAVPGSRCSSDWRRSNGSAPSESSVTTATTGQGSYYVNNRSTPALSQNGSPRSSTNAVAGSIGTPDSCHSSPADDVSNPRQRALPRAVRRPRGVRPPTSGTYQTDEESNTESVAPDDRTFSTLSSHRSSVHQELDPLEKSRSSSYPNSSRPVTALPRRDVANVSLAINRLSMESGSDASSVSSAPTIPSRPHRRLKKEGASLSSGSRQNSNAEVLSNAGDSSSPLIVTRSSNLVSSTSTSVSGRVTAKEMEDEIRMLKEELQKQRLEHEKRSRMLEEHYIMKMRSSASALAPFTAAPASPNPPAPSLASHPIPSCSSIGGAEDLVGSPFQPNSLYPVASYTDESVLMDAAFDGTSVVPQSPHLPLSRRQSSESHAEMKYREEAKRHAMTKIRLRNAERGLQQAEERNRQLQKEMEDFFETFGNLLPEGVM</sequence>
<dbReference type="EMBL" id="CAWYQH010000097">
    <property type="protein sequence ID" value="CAK8684369.1"/>
    <property type="molecule type" value="Genomic_DNA"/>
</dbReference>
<name>A0ABP0FXP6_CLALP</name>
<feature type="coiled-coil region" evidence="2">
    <location>
        <begin position="864"/>
        <end position="895"/>
    </location>
</feature>
<dbReference type="InterPro" id="IPR000198">
    <property type="entry name" value="RhoGAP_dom"/>
</dbReference>
<reference evidence="6 7" key="1">
    <citation type="submission" date="2024-02" db="EMBL/GenBank/DDBJ databases">
        <authorList>
            <person name="Daric V."/>
            <person name="Darras S."/>
        </authorList>
    </citation>
    <scope>NUCLEOTIDE SEQUENCE [LARGE SCALE GENOMIC DNA]</scope>
</reference>
<gene>
    <name evidence="6" type="ORF">CVLEPA_LOCUS15357</name>
</gene>
<dbReference type="SUPFAM" id="SSF50729">
    <property type="entry name" value="PH domain-like"/>
    <property type="match status" value="1"/>
</dbReference>
<dbReference type="SMART" id="SM00324">
    <property type="entry name" value="RhoGAP"/>
    <property type="match status" value="1"/>
</dbReference>
<evidence type="ECO:0000313" key="6">
    <source>
        <dbReference type="EMBL" id="CAK8684369.1"/>
    </source>
</evidence>
<feature type="compositionally biased region" description="Polar residues" evidence="3">
    <location>
        <begin position="632"/>
        <end position="675"/>
    </location>
</feature>
<keyword evidence="2" id="KW-0175">Coiled coil</keyword>
<feature type="region of interest" description="Disordered" evidence="3">
    <location>
        <begin position="789"/>
        <end position="842"/>
    </location>
</feature>
<feature type="region of interest" description="Disordered" evidence="3">
    <location>
        <begin position="516"/>
        <end position="773"/>
    </location>
</feature>
<dbReference type="InterPro" id="IPR011993">
    <property type="entry name" value="PH-like_dom_sf"/>
</dbReference>
<dbReference type="Gene3D" id="1.10.555.10">
    <property type="entry name" value="Rho GTPase activation protein"/>
    <property type="match status" value="1"/>
</dbReference>